<comment type="similarity">
    <text evidence="1 8">Belongs to the TRAFAC class myosin-kinesin ATPase superfamily. Myosin family.</text>
</comment>
<dbReference type="GO" id="GO:0005524">
    <property type="term" value="F:ATP binding"/>
    <property type="evidence" value="ECO:0007669"/>
    <property type="project" value="UniProtKB-KW"/>
</dbReference>
<reference evidence="10" key="1">
    <citation type="submission" date="2012-09" db="EMBL/GenBank/DDBJ databases">
        <authorList>
            <person name="Martin A.A."/>
        </authorList>
    </citation>
    <scope>NUCLEOTIDE SEQUENCE</scope>
</reference>
<evidence type="ECO:0000256" key="7">
    <source>
        <dbReference type="ARBA" id="ARBA00023203"/>
    </source>
</evidence>
<dbReference type="PANTHER" id="PTHR13140:SF857">
    <property type="entry name" value="MYOSIN-11"/>
    <property type="match status" value="1"/>
</dbReference>
<protein>
    <submittedName>
        <fullName evidence="11">Myosin motor domain-containing protein</fullName>
    </submittedName>
</protein>
<dbReference type="PROSITE" id="PS51456">
    <property type="entry name" value="MYOSIN_MOTOR"/>
    <property type="match status" value="1"/>
</dbReference>
<keyword evidence="4" id="KW-0175">Coiled coil</keyword>
<dbReference type="SMART" id="SM00242">
    <property type="entry name" value="MYSc"/>
    <property type="match status" value="1"/>
</dbReference>
<proteinExistence type="inferred from homology"/>
<evidence type="ECO:0000256" key="8">
    <source>
        <dbReference type="PROSITE-ProRule" id="PRU00782"/>
    </source>
</evidence>
<organism evidence="10 11">
    <name type="scientific">Angiostrongylus cantonensis</name>
    <name type="common">Rat lungworm</name>
    <dbReference type="NCBI Taxonomy" id="6313"/>
    <lineage>
        <taxon>Eukaryota</taxon>
        <taxon>Metazoa</taxon>
        <taxon>Ecdysozoa</taxon>
        <taxon>Nematoda</taxon>
        <taxon>Chromadorea</taxon>
        <taxon>Rhabditida</taxon>
        <taxon>Rhabditina</taxon>
        <taxon>Rhabditomorpha</taxon>
        <taxon>Strongyloidea</taxon>
        <taxon>Metastrongylidae</taxon>
        <taxon>Angiostrongylus</taxon>
    </lineage>
</organism>
<dbReference type="STRING" id="6313.A0A0K0D358"/>
<evidence type="ECO:0000256" key="5">
    <source>
        <dbReference type="ARBA" id="ARBA00023123"/>
    </source>
</evidence>
<dbReference type="InterPro" id="IPR001609">
    <property type="entry name" value="Myosin_head_motor_dom-like"/>
</dbReference>
<dbReference type="InterPro" id="IPR027417">
    <property type="entry name" value="P-loop_NTPase"/>
</dbReference>
<reference evidence="11" key="2">
    <citation type="submission" date="2017-02" db="UniProtKB">
        <authorList>
            <consortium name="WormBaseParasite"/>
        </authorList>
    </citation>
    <scope>IDENTIFICATION</scope>
</reference>
<keyword evidence="6" id="KW-0505">Motor protein</keyword>
<keyword evidence="10" id="KW-1185">Reference proteome</keyword>
<dbReference type="PANTHER" id="PTHR13140">
    <property type="entry name" value="MYOSIN"/>
    <property type="match status" value="1"/>
</dbReference>
<dbReference type="WBParaSite" id="ACAC_0000450301-mRNA-1">
    <property type="protein sequence ID" value="ACAC_0000450301-mRNA-1"/>
    <property type="gene ID" value="ACAC_0000450301"/>
</dbReference>
<sequence length="161" mass="18106">CQDVKHFTIKHYAGSVDYNIDSWVEKNRDVVENAVLENQLLSLLEMLASTSAHFIRCVVPNYERVPNKVDGPLVINQLRCNGVLEGIRICREGYPSRLLFADFVTRYNMLVRGAPKTGRGAAEICASAAIAESRYEIGKTKIFCKIGVISEVSRKFLILRN</sequence>
<dbReference type="GO" id="GO:0005737">
    <property type="term" value="C:cytoplasm"/>
    <property type="evidence" value="ECO:0007669"/>
    <property type="project" value="TreeGrafter"/>
</dbReference>
<dbReference type="GO" id="GO:0016020">
    <property type="term" value="C:membrane"/>
    <property type="evidence" value="ECO:0007669"/>
    <property type="project" value="TreeGrafter"/>
</dbReference>
<evidence type="ECO:0000256" key="3">
    <source>
        <dbReference type="ARBA" id="ARBA00022840"/>
    </source>
</evidence>
<dbReference type="Gene3D" id="6.20.240.20">
    <property type="match status" value="1"/>
</dbReference>
<evidence type="ECO:0000256" key="4">
    <source>
        <dbReference type="ARBA" id="ARBA00023054"/>
    </source>
</evidence>
<dbReference type="SUPFAM" id="SSF52540">
    <property type="entry name" value="P-loop containing nucleoside triphosphate hydrolases"/>
    <property type="match status" value="1"/>
</dbReference>
<name>A0A0K0D358_ANGCA</name>
<dbReference type="GO" id="GO:0007015">
    <property type="term" value="P:actin filament organization"/>
    <property type="evidence" value="ECO:0007669"/>
    <property type="project" value="TreeGrafter"/>
</dbReference>
<evidence type="ECO:0000256" key="2">
    <source>
        <dbReference type="ARBA" id="ARBA00022741"/>
    </source>
</evidence>
<keyword evidence="2" id="KW-0547">Nucleotide-binding</keyword>
<feature type="region of interest" description="Actin-binding" evidence="8">
    <location>
        <begin position="40"/>
        <end position="62"/>
    </location>
</feature>
<keyword evidence="7 8" id="KW-0009">Actin-binding</keyword>
<dbReference type="Gene3D" id="1.20.58.530">
    <property type="match status" value="2"/>
</dbReference>
<dbReference type="AlphaFoldDB" id="A0A0K0D358"/>
<feature type="domain" description="Myosin motor" evidence="9">
    <location>
        <begin position="1"/>
        <end position="157"/>
    </location>
</feature>
<dbReference type="Proteomes" id="UP000035642">
    <property type="component" value="Unassembled WGS sequence"/>
</dbReference>
<evidence type="ECO:0000259" key="9">
    <source>
        <dbReference type="PROSITE" id="PS51456"/>
    </source>
</evidence>
<evidence type="ECO:0000256" key="6">
    <source>
        <dbReference type="ARBA" id="ARBA00023175"/>
    </source>
</evidence>
<dbReference type="GO" id="GO:0000146">
    <property type="term" value="F:microfilament motor activity"/>
    <property type="evidence" value="ECO:0007669"/>
    <property type="project" value="TreeGrafter"/>
</dbReference>
<dbReference type="InterPro" id="IPR036961">
    <property type="entry name" value="Kinesin_motor_dom_sf"/>
</dbReference>
<dbReference type="GO" id="GO:0016459">
    <property type="term" value="C:myosin complex"/>
    <property type="evidence" value="ECO:0007669"/>
    <property type="project" value="UniProtKB-KW"/>
</dbReference>
<dbReference type="GO" id="GO:0051015">
    <property type="term" value="F:actin filament binding"/>
    <property type="evidence" value="ECO:0007669"/>
    <property type="project" value="TreeGrafter"/>
</dbReference>
<dbReference type="Pfam" id="PF00063">
    <property type="entry name" value="Myosin_head"/>
    <property type="match status" value="1"/>
</dbReference>
<keyword evidence="3" id="KW-0067">ATP-binding</keyword>
<evidence type="ECO:0000313" key="11">
    <source>
        <dbReference type="WBParaSite" id="ACAC_0000450301-mRNA-1"/>
    </source>
</evidence>
<keyword evidence="5 8" id="KW-0518">Myosin</keyword>
<accession>A0A0K0D358</accession>
<evidence type="ECO:0000313" key="10">
    <source>
        <dbReference type="Proteomes" id="UP000035642"/>
    </source>
</evidence>
<dbReference type="Gene3D" id="3.40.850.10">
    <property type="entry name" value="Kinesin motor domain"/>
    <property type="match status" value="1"/>
</dbReference>
<evidence type="ECO:0000256" key="1">
    <source>
        <dbReference type="ARBA" id="ARBA00008314"/>
    </source>
</evidence>
<comment type="caution">
    <text evidence="8">Lacks conserved residue(s) required for the propagation of feature annotation.</text>
</comment>